<evidence type="ECO:0000256" key="1">
    <source>
        <dbReference type="ARBA" id="ARBA00022679"/>
    </source>
</evidence>
<accession>A0A6I0F272</accession>
<keyword evidence="3" id="KW-0902">Two-component regulatory system</keyword>
<keyword evidence="6" id="KW-1185">Reference proteome</keyword>
<evidence type="ECO:0000313" key="6">
    <source>
        <dbReference type="Proteomes" id="UP000432715"/>
    </source>
</evidence>
<dbReference type="EMBL" id="WBZC01000058">
    <property type="protein sequence ID" value="KAB3531291.1"/>
    <property type="molecule type" value="Genomic_DNA"/>
</dbReference>
<protein>
    <recommendedName>
        <fullName evidence="4">Signal transduction histidine kinase osmosensitive K+ channel sensor N-terminal domain-containing protein</fullName>
    </recommendedName>
</protein>
<dbReference type="InterPro" id="IPR003852">
    <property type="entry name" value="Sig_transdc_His_kinase_KdpD_N"/>
</dbReference>
<feature type="domain" description="Signal transduction histidine kinase osmosensitive K+ channel sensor N-terminal" evidence="4">
    <location>
        <begin position="59"/>
        <end position="185"/>
    </location>
</feature>
<gene>
    <name evidence="5" type="ORF">F8154_13070</name>
</gene>
<evidence type="ECO:0000313" key="5">
    <source>
        <dbReference type="EMBL" id="KAB3531291.1"/>
    </source>
</evidence>
<reference evidence="5 6" key="1">
    <citation type="submission" date="2019-10" db="EMBL/GenBank/DDBJ databases">
        <title>Alkaliphilus serpentinus sp. nov. and Alkaliphilus pronyensis sp. nov., two novel anaerobic alkaliphilic species isolated from the serpentinized-hosted hydrothermal field of the Prony Bay (New Caledonia).</title>
        <authorList>
            <person name="Postec A."/>
        </authorList>
    </citation>
    <scope>NUCLEOTIDE SEQUENCE [LARGE SCALE GENOMIC DNA]</scope>
    <source>
        <strain evidence="5 6">LacV</strain>
    </source>
</reference>
<dbReference type="GO" id="GO:0005886">
    <property type="term" value="C:plasma membrane"/>
    <property type="evidence" value="ECO:0007669"/>
    <property type="project" value="TreeGrafter"/>
</dbReference>
<dbReference type="PANTHER" id="PTHR45569:SF1">
    <property type="entry name" value="SENSOR PROTEIN KDPD"/>
    <property type="match status" value="1"/>
</dbReference>
<dbReference type="GO" id="GO:0000155">
    <property type="term" value="F:phosphorelay sensor kinase activity"/>
    <property type="evidence" value="ECO:0007669"/>
    <property type="project" value="InterPro"/>
</dbReference>
<evidence type="ECO:0000259" key="4">
    <source>
        <dbReference type="Pfam" id="PF02702"/>
    </source>
</evidence>
<dbReference type="OrthoDB" id="9806130at2"/>
<evidence type="ECO:0000256" key="3">
    <source>
        <dbReference type="ARBA" id="ARBA00023012"/>
    </source>
</evidence>
<dbReference type="RefSeq" id="WP_151862063.1">
    <property type="nucleotide sequence ID" value="NZ_WBZC01000058.1"/>
</dbReference>
<proteinExistence type="predicted"/>
<name>A0A6I0F272_9FIRM</name>
<keyword evidence="1" id="KW-0808">Transferase</keyword>
<keyword evidence="2" id="KW-0418">Kinase</keyword>
<feature type="domain" description="Signal transduction histidine kinase osmosensitive K+ channel sensor N-terminal" evidence="4">
    <location>
        <begin position="6"/>
        <end position="53"/>
    </location>
</feature>
<dbReference type="InterPro" id="IPR027417">
    <property type="entry name" value="P-loop_NTPase"/>
</dbReference>
<dbReference type="AlphaFoldDB" id="A0A6I0F272"/>
<dbReference type="PANTHER" id="PTHR45569">
    <property type="entry name" value="SENSOR PROTEIN KDPD"/>
    <property type="match status" value="1"/>
</dbReference>
<dbReference type="Pfam" id="PF02702">
    <property type="entry name" value="KdpD"/>
    <property type="match status" value="2"/>
</dbReference>
<comment type="caution">
    <text evidence="5">The sequence shown here is derived from an EMBL/GenBank/DDBJ whole genome shotgun (WGS) entry which is preliminary data.</text>
</comment>
<dbReference type="InterPro" id="IPR052023">
    <property type="entry name" value="Histidine_kinase_KdpD"/>
</dbReference>
<evidence type="ECO:0000256" key="2">
    <source>
        <dbReference type="ARBA" id="ARBA00022777"/>
    </source>
</evidence>
<organism evidence="5 6">
    <name type="scientific">Alkaliphilus pronyensis</name>
    <dbReference type="NCBI Taxonomy" id="1482732"/>
    <lineage>
        <taxon>Bacteria</taxon>
        <taxon>Bacillati</taxon>
        <taxon>Bacillota</taxon>
        <taxon>Clostridia</taxon>
        <taxon>Peptostreptococcales</taxon>
        <taxon>Natronincolaceae</taxon>
        <taxon>Alkaliphilus</taxon>
    </lineage>
</organism>
<sequence>MSKKQKGDLYLFVSYAPGVGKTYHMVKFAQQREIKGDKVCYAHIYDGHRDDINGKCKYSIKEILHENPDLVVLDELVMRGRNVDDSSKGVRDDAEALLEMGIDVCSTVNLLHFSYVNKACKDKTGFQVKEPLSNDLLIKSKEIVYIDCYPEILEDGYINNVLFTKIKKSPKTDNIFNLENLKLFRLESINLLKKFDNVTWKIRRLKYESPKGKKDEEST</sequence>
<dbReference type="Gene3D" id="3.40.50.300">
    <property type="entry name" value="P-loop containing nucleotide triphosphate hydrolases"/>
    <property type="match status" value="2"/>
</dbReference>
<dbReference type="Proteomes" id="UP000432715">
    <property type="component" value="Unassembled WGS sequence"/>
</dbReference>